<dbReference type="EMBL" id="WVHT01000001">
    <property type="protein sequence ID" value="MXV49611.1"/>
    <property type="molecule type" value="Genomic_DNA"/>
</dbReference>
<evidence type="ECO:0000313" key="1">
    <source>
        <dbReference type="EMBL" id="MXV49611.1"/>
    </source>
</evidence>
<sequence>MNTKLTLTIERNVIQKAKSYAKQKNSSLSGIIENYLKSLTKEDSKNKKTQLSPVVKSFKGSFNMPIDFDYNEELRKGLQEKHL</sequence>
<comment type="caution">
    <text evidence="1">The sequence shown here is derived from an EMBL/GenBank/DDBJ whole genome shotgun (WGS) entry which is preliminary data.</text>
</comment>
<proteinExistence type="predicted"/>
<evidence type="ECO:0008006" key="3">
    <source>
        <dbReference type="Google" id="ProtNLM"/>
    </source>
</evidence>
<dbReference type="Proteomes" id="UP000466586">
    <property type="component" value="Unassembled WGS sequence"/>
</dbReference>
<reference evidence="1 2" key="1">
    <citation type="submission" date="2019-11" db="EMBL/GenBank/DDBJ databases">
        <title>Pedobacter sp. HMF7647 Genome sequencing and assembly.</title>
        <authorList>
            <person name="Kang H."/>
            <person name="Kim H."/>
            <person name="Joh K."/>
        </authorList>
    </citation>
    <scope>NUCLEOTIDE SEQUENCE [LARGE SCALE GENOMIC DNA]</scope>
    <source>
        <strain evidence="1 2">HMF7647</strain>
    </source>
</reference>
<organism evidence="1 2">
    <name type="scientific">Hufsiella arboris</name>
    <dbReference type="NCBI Taxonomy" id="2695275"/>
    <lineage>
        <taxon>Bacteria</taxon>
        <taxon>Pseudomonadati</taxon>
        <taxon>Bacteroidota</taxon>
        <taxon>Sphingobacteriia</taxon>
        <taxon>Sphingobacteriales</taxon>
        <taxon>Sphingobacteriaceae</taxon>
        <taxon>Hufsiella</taxon>
    </lineage>
</organism>
<keyword evidence="2" id="KW-1185">Reference proteome</keyword>
<protein>
    <recommendedName>
        <fullName evidence="3">Antitoxin</fullName>
    </recommendedName>
</protein>
<dbReference type="Pfam" id="PF19891">
    <property type="entry name" value="DUF6364"/>
    <property type="match status" value="1"/>
</dbReference>
<dbReference type="AlphaFoldDB" id="A0A7K1Y5G7"/>
<gene>
    <name evidence="1" type="ORF">GS399_01395</name>
</gene>
<dbReference type="RefSeq" id="WP_160842790.1">
    <property type="nucleotide sequence ID" value="NZ_WVHT01000001.1"/>
</dbReference>
<accession>A0A7K1Y5G7</accession>
<name>A0A7K1Y5G7_9SPHI</name>
<dbReference type="InterPro" id="IPR045944">
    <property type="entry name" value="DUF6364"/>
</dbReference>
<evidence type="ECO:0000313" key="2">
    <source>
        <dbReference type="Proteomes" id="UP000466586"/>
    </source>
</evidence>